<name>A0ABR0XSX4_REHGL</name>
<dbReference type="InterPro" id="IPR011990">
    <property type="entry name" value="TPR-like_helical_dom_sf"/>
</dbReference>
<keyword evidence="4" id="KW-1185">Reference proteome</keyword>
<dbReference type="InterPro" id="IPR002885">
    <property type="entry name" value="PPR_rpt"/>
</dbReference>
<feature type="repeat" description="PPR" evidence="2">
    <location>
        <begin position="376"/>
        <end position="410"/>
    </location>
</feature>
<dbReference type="Pfam" id="PF01535">
    <property type="entry name" value="PPR"/>
    <property type="match status" value="7"/>
</dbReference>
<proteinExistence type="predicted"/>
<dbReference type="Pfam" id="PF13041">
    <property type="entry name" value="PPR_2"/>
    <property type="match status" value="1"/>
</dbReference>
<sequence>MSASWRLDPAPSRDERQDLRHRTRWCAHQLFDKVTKRHPASQTSRNCKTREYLCRKRANLVDTFEYFKENDIVKSWTSRMSSLVRENRSQEAICLFKAMLINEERPNFVTVLSVIKAIGSLGSKDLACGIHGYSIKMGLIDSQVTVVTALVGVYSYWDMGSAWKLFDRTPNKDVVLCSAMVSACVGNGEYLEAFKLLKEMILSGMPPNHVTISSILPACTDLTALKLGREIHGYSIKRSLYCHTICRNSLLDMYSKCGHLEAALLVFKHMENKDIVSWRIIICGCVENERPRKALEIFHKFRACRSEKVDEYIIQEVIGAYSQLDDNCIRQGFHTLVLKMGFTVSVSVATELLQVYAKFGDIESARNIFDHLNWKDLIAWSAMIAVYAQSTQPNNAFDILRQMQLADQKPNEFTFVSLLLACTSLDAIYIGESIHAQITKYGYLTNTFLTSALIDMYCKFGRTRQGKAVFDENRNKDFICWSSMINGYAINGSGEEVLECFTIMLSNGIEPNDVVFISVLSACSHCGLEYEGWNWFHAMETMYSIKPKLAHYACMVDMLSRQGNIEEALEFVDNMPMEPDKRIWGALLAGCRNIHGPTEILEFVAKKLIRLDPENTSHYVVLSNMYADQGRWEEVEKLRNIIGTKSLKKAGTQVIMFLLNVVLKCAEARLHQVHVLVNLVNKLFLEVGMATISVQHLVILDDESHNIERGTILAIYDPLVGRYAKQWPKLTNRLHLRGWLVRSTNQGIQKVGFASNLSSTIGGANFLANFGALQCRIIKAKAT</sequence>
<accession>A0ABR0XSX4</accession>
<dbReference type="InterPro" id="IPR046960">
    <property type="entry name" value="PPR_At4g14850-like_plant"/>
</dbReference>
<keyword evidence="1" id="KW-0677">Repeat</keyword>
<dbReference type="PANTHER" id="PTHR47926">
    <property type="entry name" value="PENTATRICOPEPTIDE REPEAT-CONTAINING PROTEIN"/>
    <property type="match status" value="1"/>
</dbReference>
<evidence type="ECO:0000313" key="4">
    <source>
        <dbReference type="Proteomes" id="UP001318860"/>
    </source>
</evidence>
<gene>
    <name evidence="3" type="ORF">DH2020_002168</name>
</gene>
<feature type="repeat" description="PPR" evidence="2">
    <location>
        <begin position="243"/>
        <end position="277"/>
    </location>
</feature>
<dbReference type="EMBL" id="JABTTQ020000002">
    <property type="protein sequence ID" value="KAK6162327.1"/>
    <property type="molecule type" value="Genomic_DNA"/>
</dbReference>
<dbReference type="Proteomes" id="UP001318860">
    <property type="component" value="Unassembled WGS sequence"/>
</dbReference>
<dbReference type="PROSITE" id="PS51375">
    <property type="entry name" value="PPR"/>
    <property type="match status" value="4"/>
</dbReference>
<evidence type="ECO:0008006" key="5">
    <source>
        <dbReference type="Google" id="ProtNLM"/>
    </source>
</evidence>
<feature type="repeat" description="PPR" evidence="2">
    <location>
        <begin position="173"/>
        <end position="207"/>
    </location>
</feature>
<reference evidence="3 4" key="1">
    <citation type="journal article" date="2021" name="Comput. Struct. Biotechnol. J.">
        <title>De novo genome assembly of the potent medicinal plant Rehmannia glutinosa using nanopore technology.</title>
        <authorList>
            <person name="Ma L."/>
            <person name="Dong C."/>
            <person name="Song C."/>
            <person name="Wang X."/>
            <person name="Zheng X."/>
            <person name="Niu Y."/>
            <person name="Chen S."/>
            <person name="Feng W."/>
        </authorList>
    </citation>
    <scope>NUCLEOTIDE SEQUENCE [LARGE SCALE GENOMIC DNA]</scope>
    <source>
        <strain evidence="3">DH-2019</strain>
    </source>
</reference>
<dbReference type="InterPro" id="IPR046848">
    <property type="entry name" value="E_motif"/>
</dbReference>
<feature type="repeat" description="PPR" evidence="2">
    <location>
        <begin position="477"/>
        <end position="511"/>
    </location>
</feature>
<evidence type="ECO:0000313" key="3">
    <source>
        <dbReference type="EMBL" id="KAK6162327.1"/>
    </source>
</evidence>
<protein>
    <recommendedName>
        <fullName evidence="5">Pentatricopeptide repeat-containing protein</fullName>
    </recommendedName>
</protein>
<organism evidence="3 4">
    <name type="scientific">Rehmannia glutinosa</name>
    <name type="common">Chinese foxglove</name>
    <dbReference type="NCBI Taxonomy" id="99300"/>
    <lineage>
        <taxon>Eukaryota</taxon>
        <taxon>Viridiplantae</taxon>
        <taxon>Streptophyta</taxon>
        <taxon>Embryophyta</taxon>
        <taxon>Tracheophyta</taxon>
        <taxon>Spermatophyta</taxon>
        <taxon>Magnoliopsida</taxon>
        <taxon>eudicotyledons</taxon>
        <taxon>Gunneridae</taxon>
        <taxon>Pentapetalae</taxon>
        <taxon>asterids</taxon>
        <taxon>lamiids</taxon>
        <taxon>Lamiales</taxon>
        <taxon>Orobanchaceae</taxon>
        <taxon>Rehmannieae</taxon>
        <taxon>Rehmannia</taxon>
    </lineage>
</organism>
<dbReference type="Gene3D" id="1.25.40.10">
    <property type="entry name" value="Tetratricopeptide repeat domain"/>
    <property type="match status" value="5"/>
</dbReference>
<evidence type="ECO:0000256" key="1">
    <source>
        <dbReference type="ARBA" id="ARBA00022737"/>
    </source>
</evidence>
<dbReference type="NCBIfam" id="TIGR00756">
    <property type="entry name" value="PPR"/>
    <property type="match status" value="5"/>
</dbReference>
<comment type="caution">
    <text evidence="3">The sequence shown here is derived from an EMBL/GenBank/DDBJ whole genome shotgun (WGS) entry which is preliminary data.</text>
</comment>
<dbReference type="Pfam" id="PF20431">
    <property type="entry name" value="E_motif"/>
    <property type="match status" value="1"/>
</dbReference>
<dbReference type="PANTHER" id="PTHR47926:SF414">
    <property type="entry name" value="PENTATRICOPEPTIDE REPEAT-CONTAINING PROTEIN DOT4, CHLOROPLASTIC-LIKE"/>
    <property type="match status" value="1"/>
</dbReference>
<evidence type="ECO:0000256" key="2">
    <source>
        <dbReference type="PROSITE-ProRule" id="PRU00708"/>
    </source>
</evidence>